<protein>
    <submittedName>
        <fullName evidence="1">Uncharacterized protein</fullName>
    </submittedName>
</protein>
<organism evidence="1 2">
    <name type="scientific">Vibrio navarrensis</name>
    <dbReference type="NCBI Taxonomy" id="29495"/>
    <lineage>
        <taxon>Bacteria</taxon>
        <taxon>Pseudomonadati</taxon>
        <taxon>Pseudomonadota</taxon>
        <taxon>Gammaproteobacteria</taxon>
        <taxon>Vibrionales</taxon>
        <taxon>Vibrionaceae</taxon>
        <taxon>Vibrio</taxon>
    </lineage>
</organism>
<dbReference type="Proteomes" id="UP000594435">
    <property type="component" value="Chromosome 1"/>
</dbReference>
<evidence type="ECO:0000313" key="2">
    <source>
        <dbReference type="Proteomes" id="UP000594435"/>
    </source>
</evidence>
<reference evidence="1 2" key="1">
    <citation type="submission" date="2020-11" db="EMBL/GenBank/DDBJ databases">
        <title>Complete and Circularized Genome Assembly of a human isolate of Vibrio navarrensis biotype pommerensis with MiSeq and MinION Sequence Data.</title>
        <authorList>
            <person name="Schwartz K."/>
            <person name="Borowiak M."/>
            <person name="Deneke C."/>
            <person name="Balau V."/>
            <person name="Metelmann C."/>
            <person name="Strauch E."/>
        </authorList>
    </citation>
    <scope>NUCLEOTIDE SEQUENCE [LARGE SCALE GENOMIC DNA]</scope>
    <source>
        <strain evidence="1 2">20-VB00237</strain>
    </source>
</reference>
<name>A0AAJ4I9U2_9VIBR</name>
<sequence length="72" mass="8496">MSYNKKNAKPVSISLTDSELETLNFIIDRFNIFSRKNDKKLRLNRSDAVRAMMNLLSSYEDDELFTFLSNER</sequence>
<evidence type="ECO:0000313" key="1">
    <source>
        <dbReference type="EMBL" id="QPL52906.1"/>
    </source>
</evidence>
<dbReference type="EMBL" id="CP065217">
    <property type="protein sequence ID" value="QPL52906.1"/>
    <property type="molecule type" value="Genomic_DNA"/>
</dbReference>
<dbReference type="RefSeq" id="WP_045570261.1">
    <property type="nucleotide sequence ID" value="NZ_CP065217.1"/>
</dbReference>
<proteinExistence type="predicted"/>
<dbReference type="AlphaFoldDB" id="A0AAJ4I9U2"/>
<accession>A0AAJ4I9U2</accession>
<gene>
    <name evidence="1" type="ORF">I3X05_12980</name>
</gene>